<accession>A0A8D8NEB5</accession>
<sequence>MPNRTPPLVHRVAGAHRGNVTAAAFQPNKAPNERHQAGHDDDGAESLQHHPTHTHGWQLGRSGLLQPHPVERRVRIVRHPTHQHFVVIRGLILAGVTFVVGTVRFGNPVEVRNVRFSRLSGARIELLFDGF</sequence>
<feature type="compositionally biased region" description="Basic and acidic residues" evidence="1">
    <location>
        <begin position="31"/>
        <end position="41"/>
    </location>
</feature>
<protein>
    <submittedName>
        <fullName evidence="2">(northern house mosquito) hypothetical protein</fullName>
    </submittedName>
</protein>
<evidence type="ECO:0000256" key="1">
    <source>
        <dbReference type="SAM" id="MobiDB-lite"/>
    </source>
</evidence>
<reference evidence="2" key="1">
    <citation type="submission" date="2021-05" db="EMBL/GenBank/DDBJ databases">
        <authorList>
            <person name="Alioto T."/>
            <person name="Alioto T."/>
            <person name="Gomez Garrido J."/>
        </authorList>
    </citation>
    <scope>NUCLEOTIDE SEQUENCE</scope>
</reference>
<organism evidence="2">
    <name type="scientific">Culex pipiens</name>
    <name type="common">House mosquito</name>
    <dbReference type="NCBI Taxonomy" id="7175"/>
    <lineage>
        <taxon>Eukaryota</taxon>
        <taxon>Metazoa</taxon>
        <taxon>Ecdysozoa</taxon>
        <taxon>Arthropoda</taxon>
        <taxon>Hexapoda</taxon>
        <taxon>Insecta</taxon>
        <taxon>Pterygota</taxon>
        <taxon>Neoptera</taxon>
        <taxon>Endopterygota</taxon>
        <taxon>Diptera</taxon>
        <taxon>Nematocera</taxon>
        <taxon>Culicoidea</taxon>
        <taxon>Culicidae</taxon>
        <taxon>Culicinae</taxon>
        <taxon>Culicini</taxon>
        <taxon>Culex</taxon>
        <taxon>Culex</taxon>
    </lineage>
</organism>
<proteinExistence type="predicted"/>
<dbReference type="EMBL" id="HBUE01267330">
    <property type="protein sequence ID" value="CAG6562177.1"/>
    <property type="molecule type" value="Transcribed_RNA"/>
</dbReference>
<dbReference type="EMBL" id="HBUE01162141">
    <property type="protein sequence ID" value="CAG6510772.1"/>
    <property type="molecule type" value="Transcribed_RNA"/>
</dbReference>
<evidence type="ECO:0000313" key="2">
    <source>
        <dbReference type="EMBL" id="CAG6562177.1"/>
    </source>
</evidence>
<feature type="region of interest" description="Disordered" evidence="1">
    <location>
        <begin position="25"/>
        <end position="63"/>
    </location>
</feature>
<name>A0A8D8NEB5_CULPI</name>
<dbReference type="AlphaFoldDB" id="A0A8D8NEB5"/>